<dbReference type="SUPFAM" id="SSF52743">
    <property type="entry name" value="Subtilisin-like"/>
    <property type="match status" value="1"/>
</dbReference>
<name>A0A418N1Y5_9ACTN</name>
<feature type="active site" description="Charge relay system" evidence="5 6">
    <location>
        <position position="202"/>
    </location>
</feature>
<dbReference type="PROSITE" id="PS51892">
    <property type="entry name" value="SUBTILASE"/>
    <property type="match status" value="1"/>
</dbReference>
<dbReference type="InterPro" id="IPR023828">
    <property type="entry name" value="Peptidase_S8_Ser-AS"/>
</dbReference>
<feature type="domain" description="Peptidase S8/S53" evidence="9">
    <location>
        <begin position="154"/>
        <end position="448"/>
    </location>
</feature>
<dbReference type="PROSITE" id="PS51318">
    <property type="entry name" value="TAT"/>
    <property type="match status" value="1"/>
</dbReference>
<evidence type="ECO:0000313" key="10">
    <source>
        <dbReference type="EMBL" id="RIV41613.1"/>
    </source>
</evidence>
<dbReference type="InterPro" id="IPR015500">
    <property type="entry name" value="Peptidase_S8_subtilisin-rel"/>
</dbReference>
<dbReference type="InterPro" id="IPR022398">
    <property type="entry name" value="Peptidase_S8_His-AS"/>
</dbReference>
<dbReference type="Proteomes" id="UP000283832">
    <property type="component" value="Unassembled WGS sequence"/>
</dbReference>
<evidence type="ECO:0000256" key="5">
    <source>
        <dbReference type="PIRSR" id="PIRSR615500-1"/>
    </source>
</evidence>
<keyword evidence="4 6" id="KW-0720">Serine protease</keyword>
<dbReference type="Gene3D" id="3.40.50.200">
    <property type="entry name" value="Peptidase S8/S53 domain"/>
    <property type="match status" value="1"/>
</dbReference>
<dbReference type="AlphaFoldDB" id="A0A418N1Y5"/>
<comment type="caution">
    <text evidence="10">The sequence shown here is derived from an EMBL/GenBank/DDBJ whole genome shotgun (WGS) entry which is preliminary data.</text>
</comment>
<feature type="active site" description="Charge relay system" evidence="5 6">
    <location>
        <position position="161"/>
    </location>
</feature>
<keyword evidence="3 6" id="KW-0378">Hydrolase</keyword>
<dbReference type="PANTHER" id="PTHR43806">
    <property type="entry name" value="PEPTIDASE S8"/>
    <property type="match status" value="1"/>
</dbReference>
<feature type="signal peptide" evidence="8">
    <location>
        <begin position="1"/>
        <end position="24"/>
    </location>
</feature>
<dbReference type="PRINTS" id="PR00723">
    <property type="entry name" value="SUBTILISIN"/>
</dbReference>
<dbReference type="RefSeq" id="WP_119572812.1">
    <property type="nucleotide sequence ID" value="NZ_QXEC01000001.1"/>
</dbReference>
<evidence type="ECO:0000256" key="7">
    <source>
        <dbReference type="RuleBase" id="RU003355"/>
    </source>
</evidence>
<sequence length="491" mass="49959">MNNLGRTAVVAATTAALGAGLAGAAGAPVTASAIGPQATYLVLAPQGGTVERATARVSAADGTVVADYRQIGVLVVHSANPAFVTDVAGPGVESVASTAGLGTVLNEGDTVELTAAEIAEATGDPTAEPLAGQQWNLAMIDVPRAHLVTTGSADVVVGVLDSGISSSHPDLADQIAREQSASCLGGVPDTSEAAWNPTTSDHGTHVAGIIAAARNGIGVAGVAPGVRVAAVKIVDNEGYVYPEAAICGFVWAAEHGMRLTNNSYHLDPWELNCRSDPRQRPVWQAVQRAIHYSWSRGVLTVAAAGNANRDLAHPFAEAGGPDDSELREIDAACRVLPAQAPGVVTVSAVGPTGRKSYYSSYGQGVVDVTAPGGDSRTRTRGRTSTTADTVLSTTYNTVTRTDGWGWKQGTSMASPHVTGVAALALSAHPELTAGQLSELLERTAVARPCPAGGYDPVPLLPSPTAGTATCRGGVRNGFYGAGLVNADRAVR</sequence>
<dbReference type="InterPro" id="IPR050131">
    <property type="entry name" value="Peptidase_S8_subtilisin-like"/>
</dbReference>
<protein>
    <submittedName>
        <fullName evidence="10">Peptidase S8</fullName>
    </submittedName>
</protein>
<feature type="chain" id="PRO_5019498413" evidence="8">
    <location>
        <begin position="25"/>
        <end position="491"/>
    </location>
</feature>
<evidence type="ECO:0000256" key="8">
    <source>
        <dbReference type="SAM" id="SignalP"/>
    </source>
</evidence>
<accession>A0A418N1Y5</accession>
<dbReference type="OrthoDB" id="9813435at2"/>
<dbReference type="PROSITE" id="PS00137">
    <property type="entry name" value="SUBTILASE_HIS"/>
    <property type="match status" value="1"/>
</dbReference>
<dbReference type="GO" id="GO:0004252">
    <property type="term" value="F:serine-type endopeptidase activity"/>
    <property type="evidence" value="ECO:0007669"/>
    <property type="project" value="UniProtKB-UniRule"/>
</dbReference>
<dbReference type="PROSITE" id="PS00138">
    <property type="entry name" value="SUBTILASE_SER"/>
    <property type="match status" value="1"/>
</dbReference>
<keyword evidence="2 6" id="KW-0645">Protease</keyword>
<comment type="similarity">
    <text evidence="1 6 7">Belongs to the peptidase S8 family.</text>
</comment>
<evidence type="ECO:0000256" key="1">
    <source>
        <dbReference type="ARBA" id="ARBA00011073"/>
    </source>
</evidence>
<dbReference type="PROSITE" id="PS00136">
    <property type="entry name" value="SUBTILASE_ASP"/>
    <property type="match status" value="1"/>
</dbReference>
<proteinExistence type="inferred from homology"/>
<dbReference type="InterPro" id="IPR023827">
    <property type="entry name" value="Peptidase_S8_Asp-AS"/>
</dbReference>
<reference evidence="10 11" key="1">
    <citation type="submission" date="2018-08" db="EMBL/GenBank/DDBJ databases">
        <title>Jishengella sp. nov., isolated from a root of Azadirachta indica A. Juss. var. siamensis Valenton.</title>
        <authorList>
            <person name="Kuncharoen N."/>
            <person name="Tanasupawat S."/>
            <person name="Kudo T."/>
            <person name="Ohkuma M."/>
        </authorList>
    </citation>
    <scope>NUCLEOTIDE SEQUENCE [LARGE SCALE GENOMIC DNA]</scope>
    <source>
        <strain evidence="10 11">AZ1-13</strain>
    </source>
</reference>
<evidence type="ECO:0000256" key="4">
    <source>
        <dbReference type="ARBA" id="ARBA00022825"/>
    </source>
</evidence>
<dbReference type="InterPro" id="IPR006311">
    <property type="entry name" value="TAT_signal"/>
</dbReference>
<dbReference type="GO" id="GO:0006508">
    <property type="term" value="P:proteolysis"/>
    <property type="evidence" value="ECO:0007669"/>
    <property type="project" value="UniProtKB-KW"/>
</dbReference>
<keyword evidence="8" id="KW-0732">Signal</keyword>
<keyword evidence="11" id="KW-1185">Reference proteome</keyword>
<dbReference type="PANTHER" id="PTHR43806:SF11">
    <property type="entry name" value="CEREVISIN-RELATED"/>
    <property type="match status" value="1"/>
</dbReference>
<evidence type="ECO:0000256" key="2">
    <source>
        <dbReference type="ARBA" id="ARBA00022670"/>
    </source>
</evidence>
<dbReference type="InterPro" id="IPR000209">
    <property type="entry name" value="Peptidase_S8/S53_dom"/>
</dbReference>
<organism evidence="10 11">
    <name type="scientific">Micromonospora radicis</name>
    <dbReference type="NCBI Taxonomy" id="1894971"/>
    <lineage>
        <taxon>Bacteria</taxon>
        <taxon>Bacillati</taxon>
        <taxon>Actinomycetota</taxon>
        <taxon>Actinomycetes</taxon>
        <taxon>Micromonosporales</taxon>
        <taxon>Micromonosporaceae</taxon>
        <taxon>Micromonospora</taxon>
    </lineage>
</organism>
<dbReference type="Pfam" id="PF00082">
    <property type="entry name" value="Peptidase_S8"/>
    <property type="match status" value="1"/>
</dbReference>
<feature type="active site" description="Charge relay system" evidence="5 6">
    <location>
        <position position="411"/>
    </location>
</feature>
<gene>
    <name evidence="10" type="ORF">D2L64_00800</name>
</gene>
<dbReference type="EMBL" id="QXEC01000001">
    <property type="protein sequence ID" value="RIV41613.1"/>
    <property type="molecule type" value="Genomic_DNA"/>
</dbReference>
<evidence type="ECO:0000259" key="9">
    <source>
        <dbReference type="Pfam" id="PF00082"/>
    </source>
</evidence>
<evidence type="ECO:0000256" key="3">
    <source>
        <dbReference type="ARBA" id="ARBA00022801"/>
    </source>
</evidence>
<evidence type="ECO:0000256" key="6">
    <source>
        <dbReference type="PROSITE-ProRule" id="PRU01240"/>
    </source>
</evidence>
<evidence type="ECO:0000313" key="11">
    <source>
        <dbReference type="Proteomes" id="UP000283832"/>
    </source>
</evidence>
<dbReference type="InterPro" id="IPR036852">
    <property type="entry name" value="Peptidase_S8/S53_dom_sf"/>
</dbReference>